<dbReference type="AlphaFoldDB" id="A0A4Y3KLX2"/>
<organism evidence="2 3">
    <name type="scientific">Cellulomonas gelida</name>
    <dbReference type="NCBI Taxonomy" id="1712"/>
    <lineage>
        <taxon>Bacteria</taxon>
        <taxon>Bacillati</taxon>
        <taxon>Actinomycetota</taxon>
        <taxon>Actinomycetes</taxon>
        <taxon>Micrococcales</taxon>
        <taxon>Cellulomonadaceae</taxon>
        <taxon>Cellulomonas</taxon>
    </lineage>
</organism>
<name>A0A4Y3KLX2_9CELL</name>
<dbReference type="OrthoDB" id="10021350at2"/>
<evidence type="ECO:0000313" key="2">
    <source>
        <dbReference type="EMBL" id="GEA84384.1"/>
    </source>
</evidence>
<proteinExistence type="predicted"/>
<dbReference type="Proteomes" id="UP000320461">
    <property type="component" value="Unassembled WGS sequence"/>
</dbReference>
<feature type="compositionally biased region" description="Low complexity" evidence="1">
    <location>
        <begin position="263"/>
        <end position="279"/>
    </location>
</feature>
<comment type="caution">
    <text evidence="2">The sequence shown here is derived from an EMBL/GenBank/DDBJ whole genome shotgun (WGS) entry which is preliminary data.</text>
</comment>
<dbReference type="RefSeq" id="WP_141370167.1">
    <property type="nucleotide sequence ID" value="NZ_BJLQ01000014.1"/>
</dbReference>
<protein>
    <submittedName>
        <fullName evidence="2">Uncharacterized protein</fullName>
    </submittedName>
</protein>
<feature type="region of interest" description="Disordered" evidence="1">
    <location>
        <begin position="191"/>
        <end position="377"/>
    </location>
</feature>
<gene>
    <name evidence="2" type="ORF">CGE01nite_16350</name>
</gene>
<feature type="compositionally biased region" description="Basic and acidic residues" evidence="1">
    <location>
        <begin position="280"/>
        <end position="290"/>
    </location>
</feature>
<reference evidence="2 3" key="1">
    <citation type="submission" date="2019-06" db="EMBL/GenBank/DDBJ databases">
        <title>Whole genome shotgun sequence of Cellulomonas gelida NBRC 3748.</title>
        <authorList>
            <person name="Hosoyama A."/>
            <person name="Uohara A."/>
            <person name="Ohji S."/>
            <person name="Ichikawa N."/>
        </authorList>
    </citation>
    <scope>NUCLEOTIDE SEQUENCE [LARGE SCALE GENOMIC DNA]</scope>
    <source>
        <strain evidence="2 3">NBRC 3748</strain>
    </source>
</reference>
<accession>A0A4Y3KLX2</accession>
<evidence type="ECO:0000313" key="3">
    <source>
        <dbReference type="Proteomes" id="UP000320461"/>
    </source>
</evidence>
<keyword evidence="3" id="KW-1185">Reference proteome</keyword>
<evidence type="ECO:0000256" key="1">
    <source>
        <dbReference type="SAM" id="MobiDB-lite"/>
    </source>
</evidence>
<dbReference type="EMBL" id="BJLQ01000014">
    <property type="protein sequence ID" value="GEA84384.1"/>
    <property type="molecule type" value="Genomic_DNA"/>
</dbReference>
<sequence length="462" mass="45821">MSGAVQLVAGGEVRVGDATYPGGALPDGRVALLGVALRRLRLAERDRLVSLVTGLVPGSDEARTLAGLVLAAAATPGEPLPRDDEERAAAEAVALHLAGAALDGPLARTRLLVARSAGAAADELAAADADVLAAELARAVVADDGWTRLVLDAADASGGRPGAVRDRLASALLARATEPLEPALARALLTGPLEDVTDPGDDPRWADARASGAPDSRWPTSASLDLVGDGGAPWSADDASTSADEHAVTTGPVVTTGHEGTPDPDLLTGGAGTGTTTDPAARRELADRPDGAGLAGSPAVPPVLTPAAGPVPAARRDVVAPGTSGGRPLTAGPRLSPQSPPGTLPERSPQVDRWGAPVGAAAHGPLATTTPERAGGTPVGGAWATEAGATTPASAGALAATAVPSTPGATLMRPWPAAALPTFHDAWDSAASTRTDGPGTAPSTDELALALHRAADLRGLRR</sequence>